<feature type="domain" description="OCEL" evidence="8">
    <location>
        <begin position="600"/>
        <end position="710"/>
    </location>
</feature>
<dbReference type="GO" id="GO:0006368">
    <property type="term" value="P:transcription elongation by RNA polymerase II"/>
    <property type="evidence" value="ECO:0007669"/>
    <property type="project" value="InterPro"/>
</dbReference>
<organism evidence="9 10">
    <name type="scientific">Octodon degus</name>
    <name type="common">Degu</name>
    <name type="synonym">Sciurus degus</name>
    <dbReference type="NCBI Taxonomy" id="10160"/>
    <lineage>
        <taxon>Eukaryota</taxon>
        <taxon>Metazoa</taxon>
        <taxon>Chordata</taxon>
        <taxon>Craniata</taxon>
        <taxon>Vertebrata</taxon>
        <taxon>Euteleostomi</taxon>
        <taxon>Mammalia</taxon>
        <taxon>Eutheria</taxon>
        <taxon>Euarchontoglires</taxon>
        <taxon>Glires</taxon>
        <taxon>Rodentia</taxon>
        <taxon>Hystricomorpha</taxon>
        <taxon>Octodontidae</taxon>
        <taxon>Octodon</taxon>
    </lineage>
</organism>
<keyword evidence="9" id="KW-1185">Reference proteome</keyword>
<keyword evidence="4" id="KW-0804">Transcription</keyword>
<dbReference type="GO" id="GO:0042795">
    <property type="term" value="P:snRNA transcription by RNA polymerase II"/>
    <property type="evidence" value="ECO:0007669"/>
    <property type="project" value="TreeGrafter"/>
</dbReference>
<feature type="compositionally biased region" description="Polar residues" evidence="7">
    <location>
        <begin position="503"/>
        <end position="512"/>
    </location>
</feature>
<feature type="compositionally biased region" description="Polar residues" evidence="7">
    <location>
        <begin position="359"/>
        <end position="378"/>
    </location>
</feature>
<dbReference type="GO" id="GO:0008023">
    <property type="term" value="C:transcription elongation factor complex"/>
    <property type="evidence" value="ECO:0007669"/>
    <property type="project" value="InterPro"/>
</dbReference>
<dbReference type="OrthoDB" id="6284217at2759"/>
<dbReference type="Gene3D" id="1.10.10.2670">
    <property type="entry name" value="E3 ubiquitin-protein ligase"/>
    <property type="match status" value="1"/>
</dbReference>
<feature type="compositionally biased region" description="Basic and acidic residues" evidence="7">
    <location>
        <begin position="60"/>
        <end position="84"/>
    </location>
</feature>
<dbReference type="InterPro" id="IPR019464">
    <property type="entry name" value="ELL_N"/>
</dbReference>
<comment type="subcellular location">
    <subcellularLocation>
        <location evidence="1">Nucleus</location>
    </subcellularLocation>
</comment>
<dbReference type="Pfam" id="PF07303">
    <property type="entry name" value="Occludin_ELL"/>
    <property type="match status" value="1"/>
</dbReference>
<evidence type="ECO:0000313" key="10">
    <source>
        <dbReference type="RefSeq" id="XP_004646756.1"/>
    </source>
</evidence>
<feature type="compositionally biased region" description="Acidic residues" evidence="7">
    <location>
        <begin position="382"/>
        <end position="391"/>
    </location>
</feature>
<dbReference type="Pfam" id="PF10390">
    <property type="entry name" value="ELL"/>
    <property type="match status" value="1"/>
</dbReference>
<dbReference type="InterPro" id="IPR042065">
    <property type="entry name" value="E3_ELL-like"/>
</dbReference>
<evidence type="ECO:0000256" key="1">
    <source>
        <dbReference type="ARBA" id="ARBA00004123"/>
    </source>
</evidence>
<dbReference type="InterPro" id="IPR010844">
    <property type="entry name" value="Occludin_ELL"/>
</dbReference>
<dbReference type="PROSITE" id="PS51980">
    <property type="entry name" value="OCEL"/>
    <property type="match status" value="1"/>
</dbReference>
<evidence type="ECO:0000256" key="3">
    <source>
        <dbReference type="ARBA" id="ARBA00023015"/>
    </source>
</evidence>
<dbReference type="GO" id="GO:0000987">
    <property type="term" value="F:cis-regulatory region sequence-specific DNA binding"/>
    <property type="evidence" value="ECO:0007669"/>
    <property type="project" value="TreeGrafter"/>
</dbReference>
<dbReference type="SUPFAM" id="SSF144292">
    <property type="entry name" value="occludin/ELL-like"/>
    <property type="match status" value="1"/>
</dbReference>
<feature type="region of interest" description="Disordered" evidence="7">
    <location>
        <begin position="359"/>
        <end position="400"/>
    </location>
</feature>
<dbReference type="SUPFAM" id="SSF46785">
    <property type="entry name" value="Winged helix' DNA-binding domain"/>
    <property type="match status" value="1"/>
</dbReference>
<dbReference type="InParanoid" id="A0A6P3FJ06"/>
<evidence type="ECO:0000256" key="7">
    <source>
        <dbReference type="SAM" id="MobiDB-lite"/>
    </source>
</evidence>
<proteinExistence type="inferred from homology"/>
<accession>A0A6P3FJ06</accession>
<evidence type="ECO:0000259" key="8">
    <source>
        <dbReference type="PROSITE" id="PS51980"/>
    </source>
</evidence>
<dbReference type="Gene3D" id="6.10.140.340">
    <property type="match status" value="1"/>
</dbReference>
<evidence type="ECO:0000313" key="9">
    <source>
        <dbReference type="Proteomes" id="UP000515203"/>
    </source>
</evidence>
<dbReference type="Proteomes" id="UP000515203">
    <property type="component" value="Unplaced"/>
</dbReference>
<keyword evidence="3" id="KW-0805">Transcription regulation</keyword>
<feature type="compositionally biased region" description="Low complexity" evidence="7">
    <location>
        <begin position="492"/>
        <end position="502"/>
    </location>
</feature>
<dbReference type="AlphaFoldDB" id="A0A6P3FJ06"/>
<protein>
    <submittedName>
        <fullName evidence="10">RNA polymerase II elongation factor ELL2-like</fullName>
    </submittedName>
</protein>
<dbReference type="InterPro" id="IPR036390">
    <property type="entry name" value="WH_DNA-bd_sf"/>
</dbReference>
<feature type="compositionally biased region" description="Polar residues" evidence="7">
    <location>
        <begin position="464"/>
        <end position="473"/>
    </location>
</feature>
<comment type="similarity">
    <text evidence="2 6">Belongs to the ELL/occludin family.</text>
</comment>
<gene>
    <name evidence="10" type="primary">LOC101588738</name>
</gene>
<dbReference type="InterPro" id="IPR031176">
    <property type="entry name" value="ELL/occludin"/>
</dbReference>
<evidence type="ECO:0000256" key="6">
    <source>
        <dbReference type="PROSITE-ProRule" id="PRU01324"/>
    </source>
</evidence>
<feature type="region of interest" description="Disordered" evidence="7">
    <location>
        <begin position="60"/>
        <end position="87"/>
    </location>
</feature>
<keyword evidence="5" id="KW-0539">Nucleus</keyword>
<name>A0A6P3FJ06_OCTDE</name>
<dbReference type="GO" id="GO:0032968">
    <property type="term" value="P:positive regulation of transcription elongation by RNA polymerase II"/>
    <property type="evidence" value="ECO:0007669"/>
    <property type="project" value="TreeGrafter"/>
</dbReference>
<dbReference type="RefSeq" id="XP_004646756.1">
    <property type="nucleotide sequence ID" value="XM_004646699.1"/>
</dbReference>
<evidence type="ECO:0000256" key="4">
    <source>
        <dbReference type="ARBA" id="ARBA00023163"/>
    </source>
</evidence>
<sequence length="721" mass="82916">MAGSVFLDNRSEFLTHLVCVGFAPLCYGCPNGLAECLTHVVCLDLYRRTPEDARCERITEFGGTDPEKASKDGQMDNKNEDRIKPGQKNVSRLLMRFSRIGTQKSRSSAQKSKKVLRSNISVQLKKYPKLIKISPTEPPPRLPPLKLKLINVSSDNNQYRDEYLRHTTSKNSHSHRRYLKSIKEKMIMNSAKSSHMMIEGKSIQAEAKSCNKSQRTSKLREHSTVPIRKAPKPIIDPAPLRQRTAPVNPAYTVRKSRVPNTVYTRPYRDRVIHLLALKDYSESELVIRLQKDGIKENDKNYIRNILYEVADFNHQNCSYSLKDCAFSEIQRDWPGYNEIERQTLEMVLSRKIGALSSPESSADSCSYTPSSPEDQCFNSVPEDPEDPEDPENQCFNSVPEDQCFDSVPEDQCFDSVSEDQCFDSGPEDQCFDSVPEDQCFNLVVTDDFMTNEFRVFPSRYPIQSPSHSHLSNDSESDAETAEDILPPPTPSYGPTSYSPVSVNSNDDFCNTQKDSETEDDYVNVTTEKSNKDIMSEIWPKKHSSSSVYEADNEYYDLTLKDKQPTDSASQEETKSPESCGNFQEEDSAPAITTLIRSISPDYICNYFPIHSSKQRRRYVREFRANYDEYHILYNNILNLSRQINDLKWQKKFATPGSKEYQRIAKKLKLEYQKLEETNPGWLKNYSRCSYLHNKMAHIHNLIIAYDQSHHPSKKKRKVRHE</sequence>
<dbReference type="GeneID" id="101588738"/>
<dbReference type="PANTHER" id="PTHR23288:SF40">
    <property type="entry name" value="OCEL DOMAIN-CONTAINING PROTEIN"/>
    <property type="match status" value="1"/>
</dbReference>
<feature type="compositionally biased region" description="Polar residues" evidence="7">
    <location>
        <begin position="565"/>
        <end position="581"/>
    </location>
</feature>
<feature type="region of interest" description="Disordered" evidence="7">
    <location>
        <begin position="464"/>
        <end position="524"/>
    </location>
</feature>
<reference evidence="10" key="1">
    <citation type="submission" date="2025-08" db="UniProtKB">
        <authorList>
            <consortium name="RefSeq"/>
        </authorList>
    </citation>
    <scope>IDENTIFICATION</scope>
</reference>
<dbReference type="PANTHER" id="PTHR23288">
    <property type="entry name" value="OCCLUDIN AND RNA POLYMERASE II ELONGATION FACTOR ELL"/>
    <property type="match status" value="1"/>
</dbReference>
<evidence type="ECO:0000256" key="2">
    <source>
        <dbReference type="ARBA" id="ARBA00009171"/>
    </source>
</evidence>
<evidence type="ECO:0000256" key="5">
    <source>
        <dbReference type="ARBA" id="ARBA00023242"/>
    </source>
</evidence>
<feature type="region of interest" description="Disordered" evidence="7">
    <location>
        <begin position="561"/>
        <end position="586"/>
    </location>
</feature>